<comment type="caution">
    <text evidence="1">The sequence shown here is derived from an EMBL/GenBank/DDBJ whole genome shotgun (WGS) entry which is preliminary data.</text>
</comment>
<gene>
    <name evidence="1" type="ORF">KEF29_03005</name>
</gene>
<dbReference type="Proteomes" id="UP000682308">
    <property type="component" value="Unassembled WGS sequence"/>
</dbReference>
<organism evidence="1 2">
    <name type="scientific">Streptomyces tuirus</name>
    <dbReference type="NCBI Taxonomy" id="68278"/>
    <lineage>
        <taxon>Bacteria</taxon>
        <taxon>Bacillati</taxon>
        <taxon>Actinomycetota</taxon>
        <taxon>Actinomycetes</taxon>
        <taxon>Kitasatosporales</taxon>
        <taxon>Streptomycetaceae</taxon>
        <taxon>Streptomyces</taxon>
    </lineage>
</organism>
<name>A0A941FEP4_9ACTN</name>
<accession>A0A941FEP4</accession>
<protein>
    <submittedName>
        <fullName evidence="1">3'-5' exoribonuclease</fullName>
    </submittedName>
</protein>
<dbReference type="GO" id="GO:0003676">
    <property type="term" value="F:nucleic acid binding"/>
    <property type="evidence" value="ECO:0007669"/>
    <property type="project" value="InterPro"/>
</dbReference>
<evidence type="ECO:0000313" key="1">
    <source>
        <dbReference type="EMBL" id="MBR8638577.1"/>
    </source>
</evidence>
<sequence length="190" mass="22582">MTAIDYDLEFIEYRTGWFRKRYTIELISIALVSDDGRTYYAVNRDMPVRRIRRHKWLMDNVVPHLPKGHGDQRIHMPKRWLFHYADERVKPQTQIAREVAAFIQTTDDPALWANYGAYDHVRLCWLWGLMPDLPPGVPMFTNDIQQEARRLGLRWDELPQQESGEHNALADARHNQTVRRWLAEQEARTS</sequence>
<keyword evidence="2" id="KW-1185">Reference proteome</keyword>
<proteinExistence type="predicted"/>
<evidence type="ECO:0000313" key="2">
    <source>
        <dbReference type="Proteomes" id="UP000682308"/>
    </source>
</evidence>
<dbReference type="Gene3D" id="3.30.420.10">
    <property type="entry name" value="Ribonuclease H-like superfamily/Ribonuclease H"/>
    <property type="match status" value="1"/>
</dbReference>
<dbReference type="AlphaFoldDB" id="A0A941FEP4"/>
<reference evidence="1 2" key="1">
    <citation type="submission" date="2021-04" db="EMBL/GenBank/DDBJ databases">
        <title>Characterization of the biosynthetic gene cluster of new lipopeptides with antitumor activity in the genome of the marine Streptomyces PHM034.</title>
        <authorList>
            <person name="Ceniceros A."/>
            <person name="Canedo L."/>
            <person name="Mendez C."/>
            <person name="Olano C."/>
            <person name="Schleissner C."/>
            <person name="Cuevas C."/>
            <person name="De La Calle F."/>
            <person name="Salas J.A."/>
        </authorList>
    </citation>
    <scope>NUCLEOTIDE SEQUENCE [LARGE SCALE GENOMIC DNA]</scope>
    <source>
        <strain evidence="1 2">PHM034</strain>
    </source>
</reference>
<dbReference type="EMBL" id="JAGTPG010000001">
    <property type="protein sequence ID" value="MBR8638577.1"/>
    <property type="molecule type" value="Genomic_DNA"/>
</dbReference>
<dbReference type="InterPro" id="IPR036397">
    <property type="entry name" value="RNaseH_sf"/>
</dbReference>